<comment type="caution">
    <text evidence="1">The sequence shown here is derived from an EMBL/GenBank/DDBJ whole genome shotgun (WGS) entry which is preliminary data.</text>
</comment>
<dbReference type="Proteomes" id="UP000735302">
    <property type="component" value="Unassembled WGS sequence"/>
</dbReference>
<name>A0AAV3XWX4_9GAST</name>
<evidence type="ECO:0000313" key="1">
    <source>
        <dbReference type="EMBL" id="GFN75358.1"/>
    </source>
</evidence>
<proteinExistence type="predicted"/>
<reference evidence="1 2" key="1">
    <citation type="journal article" date="2021" name="Elife">
        <title>Chloroplast acquisition without the gene transfer in kleptoplastic sea slugs, Plakobranchus ocellatus.</title>
        <authorList>
            <person name="Maeda T."/>
            <person name="Takahashi S."/>
            <person name="Yoshida T."/>
            <person name="Shimamura S."/>
            <person name="Takaki Y."/>
            <person name="Nagai Y."/>
            <person name="Toyoda A."/>
            <person name="Suzuki Y."/>
            <person name="Arimoto A."/>
            <person name="Ishii H."/>
            <person name="Satoh N."/>
            <person name="Nishiyama T."/>
            <person name="Hasebe M."/>
            <person name="Maruyama T."/>
            <person name="Minagawa J."/>
            <person name="Obokata J."/>
            <person name="Shigenobu S."/>
        </authorList>
    </citation>
    <scope>NUCLEOTIDE SEQUENCE [LARGE SCALE GENOMIC DNA]</scope>
</reference>
<sequence length="78" mass="8412">MEINAEKTKLMTNNSNGKSTVIRISGEKLETVNTFKYLGVGAIAADEGSKPEILSTVIQTTATLTKLKAIWKDGKLCP</sequence>
<dbReference type="EMBL" id="BLXT01000264">
    <property type="protein sequence ID" value="GFN75358.1"/>
    <property type="molecule type" value="Genomic_DNA"/>
</dbReference>
<protein>
    <submittedName>
        <fullName evidence="1">Uncharacterized protein</fullName>
    </submittedName>
</protein>
<dbReference type="AlphaFoldDB" id="A0AAV3XWX4"/>
<evidence type="ECO:0000313" key="2">
    <source>
        <dbReference type="Proteomes" id="UP000735302"/>
    </source>
</evidence>
<gene>
    <name evidence="1" type="ORF">PoB_000186400</name>
</gene>
<accession>A0AAV3XWX4</accession>
<keyword evidence="2" id="KW-1185">Reference proteome</keyword>
<organism evidence="1 2">
    <name type="scientific">Plakobranchus ocellatus</name>
    <dbReference type="NCBI Taxonomy" id="259542"/>
    <lineage>
        <taxon>Eukaryota</taxon>
        <taxon>Metazoa</taxon>
        <taxon>Spiralia</taxon>
        <taxon>Lophotrochozoa</taxon>
        <taxon>Mollusca</taxon>
        <taxon>Gastropoda</taxon>
        <taxon>Heterobranchia</taxon>
        <taxon>Euthyneura</taxon>
        <taxon>Panpulmonata</taxon>
        <taxon>Sacoglossa</taxon>
        <taxon>Placobranchoidea</taxon>
        <taxon>Plakobranchidae</taxon>
        <taxon>Plakobranchus</taxon>
    </lineage>
</organism>